<proteinExistence type="predicted"/>
<evidence type="ECO:0000313" key="2">
    <source>
        <dbReference type="Proteomes" id="UP000887116"/>
    </source>
</evidence>
<accession>A0A8X6LKG2</accession>
<dbReference type="AlphaFoldDB" id="A0A8X6LKG2"/>
<sequence>MPDFQRPKLQDFHPLPSNHTWVEFMNSPEWRDLGGWCLPSCGSRRGQPGFVEHRKRREFQVAVVESSVSKSEHDGLLCKRRKPWASLPLGYALGQRVRRKKRCTILL</sequence>
<evidence type="ECO:0000313" key="1">
    <source>
        <dbReference type="EMBL" id="GFR14051.1"/>
    </source>
</evidence>
<dbReference type="EMBL" id="BMAO01007159">
    <property type="protein sequence ID" value="GFR14051.1"/>
    <property type="molecule type" value="Genomic_DNA"/>
</dbReference>
<keyword evidence="2" id="KW-1185">Reference proteome</keyword>
<protein>
    <submittedName>
        <fullName evidence="1">Uncharacterized protein</fullName>
    </submittedName>
</protein>
<name>A0A8X6LKG2_TRICU</name>
<comment type="caution">
    <text evidence="1">The sequence shown here is derived from an EMBL/GenBank/DDBJ whole genome shotgun (WGS) entry which is preliminary data.</text>
</comment>
<gene>
    <name evidence="1" type="ORF">TNCT_182471</name>
</gene>
<organism evidence="1 2">
    <name type="scientific">Trichonephila clavata</name>
    <name type="common">Joro spider</name>
    <name type="synonym">Nephila clavata</name>
    <dbReference type="NCBI Taxonomy" id="2740835"/>
    <lineage>
        <taxon>Eukaryota</taxon>
        <taxon>Metazoa</taxon>
        <taxon>Ecdysozoa</taxon>
        <taxon>Arthropoda</taxon>
        <taxon>Chelicerata</taxon>
        <taxon>Arachnida</taxon>
        <taxon>Araneae</taxon>
        <taxon>Araneomorphae</taxon>
        <taxon>Entelegynae</taxon>
        <taxon>Araneoidea</taxon>
        <taxon>Nephilidae</taxon>
        <taxon>Trichonephila</taxon>
    </lineage>
</organism>
<dbReference type="Proteomes" id="UP000887116">
    <property type="component" value="Unassembled WGS sequence"/>
</dbReference>
<reference evidence="1" key="1">
    <citation type="submission" date="2020-07" db="EMBL/GenBank/DDBJ databases">
        <title>Multicomponent nature underlies the extraordinary mechanical properties of spider dragline silk.</title>
        <authorList>
            <person name="Kono N."/>
            <person name="Nakamura H."/>
            <person name="Mori M."/>
            <person name="Yoshida Y."/>
            <person name="Ohtoshi R."/>
            <person name="Malay A.D."/>
            <person name="Moran D.A.P."/>
            <person name="Tomita M."/>
            <person name="Numata K."/>
            <person name="Arakawa K."/>
        </authorList>
    </citation>
    <scope>NUCLEOTIDE SEQUENCE</scope>
</reference>